<dbReference type="OrthoDB" id="9800797at2"/>
<dbReference type="AlphaFoldDB" id="C0C2M2"/>
<dbReference type="HOGENOM" id="CLU_1892545_0_0_9"/>
<dbReference type="Gene3D" id="3.40.630.30">
    <property type="match status" value="1"/>
</dbReference>
<dbReference type="EMBL" id="ABYI02000023">
    <property type="protein sequence ID" value="EEG73646.1"/>
    <property type="molecule type" value="Genomic_DNA"/>
</dbReference>
<dbReference type="Proteomes" id="UP000004893">
    <property type="component" value="Unassembled WGS sequence"/>
</dbReference>
<reference evidence="2" key="2">
    <citation type="submission" date="2013-06" db="EMBL/GenBank/DDBJ databases">
        <title>Draft genome sequence of Clostridium hylemonae (DSM 15053).</title>
        <authorList>
            <person name="Sudarsanam P."/>
            <person name="Ley R."/>
            <person name="Guruge J."/>
            <person name="Turnbaugh P.J."/>
            <person name="Mahowald M."/>
            <person name="Liep D."/>
            <person name="Gordon J."/>
        </authorList>
    </citation>
    <scope>NUCLEOTIDE SEQUENCE</scope>
    <source>
        <strain evidence="2">DSM 15053</strain>
    </source>
</reference>
<dbReference type="InterPro" id="IPR000182">
    <property type="entry name" value="GNAT_dom"/>
</dbReference>
<dbReference type="InterPro" id="IPR016181">
    <property type="entry name" value="Acyl_CoA_acyltransferase"/>
</dbReference>
<dbReference type="SUPFAM" id="SSF55729">
    <property type="entry name" value="Acyl-CoA N-acyltransferases (Nat)"/>
    <property type="match status" value="1"/>
</dbReference>
<dbReference type="RefSeq" id="WP_006443689.1">
    <property type="nucleotide sequence ID" value="NZ_CP036524.1"/>
</dbReference>
<evidence type="ECO:0000313" key="3">
    <source>
        <dbReference type="Proteomes" id="UP000004893"/>
    </source>
</evidence>
<reference evidence="2" key="1">
    <citation type="submission" date="2009-02" db="EMBL/GenBank/DDBJ databases">
        <authorList>
            <person name="Fulton L."/>
            <person name="Clifton S."/>
            <person name="Fulton B."/>
            <person name="Xu J."/>
            <person name="Minx P."/>
            <person name="Pepin K.H."/>
            <person name="Johnson M."/>
            <person name="Bhonagiri V."/>
            <person name="Nash W.E."/>
            <person name="Mardis E.R."/>
            <person name="Wilson R.K."/>
        </authorList>
    </citation>
    <scope>NUCLEOTIDE SEQUENCE [LARGE SCALE GENOMIC DNA]</scope>
    <source>
        <strain evidence="2">DSM 15053</strain>
    </source>
</reference>
<evidence type="ECO:0000259" key="1">
    <source>
        <dbReference type="PROSITE" id="PS51186"/>
    </source>
</evidence>
<keyword evidence="3" id="KW-1185">Reference proteome</keyword>
<dbReference type="PROSITE" id="PS51186">
    <property type="entry name" value="GNAT"/>
    <property type="match status" value="1"/>
</dbReference>
<proteinExistence type="predicted"/>
<name>C0C2M2_9FIRM</name>
<comment type="caution">
    <text evidence="2">The sequence shown here is derived from an EMBL/GenBank/DDBJ whole genome shotgun (WGS) entry which is preliminary data.</text>
</comment>
<accession>C0C2M2</accession>
<evidence type="ECO:0000313" key="2">
    <source>
        <dbReference type="EMBL" id="EEG73646.1"/>
    </source>
</evidence>
<sequence length="134" mass="15487">MDTRMNIKQEIYPHYSPKGAVEYFLAHHNEANIIKDIKENQVFLCFDLKRNAVGTVTIRENEICRLFVLPSRQGNGYGTELLDHAEKIISHQYSKIILSSSLPAKKYINTDVYSNSRDLKLSRLFIFCESTICN</sequence>
<gene>
    <name evidence="2" type="ORF">CLOHYLEM_06328</name>
</gene>
<dbReference type="CDD" id="cd04301">
    <property type="entry name" value="NAT_SF"/>
    <property type="match status" value="1"/>
</dbReference>
<dbReference type="GO" id="GO:0016747">
    <property type="term" value="F:acyltransferase activity, transferring groups other than amino-acyl groups"/>
    <property type="evidence" value="ECO:0007669"/>
    <property type="project" value="InterPro"/>
</dbReference>
<dbReference type="eggNOG" id="COG0454">
    <property type="taxonomic scope" value="Bacteria"/>
</dbReference>
<protein>
    <recommendedName>
        <fullName evidence="1">N-acetyltransferase domain-containing protein</fullName>
    </recommendedName>
</protein>
<feature type="domain" description="N-acetyltransferase" evidence="1">
    <location>
        <begin position="1"/>
        <end position="126"/>
    </location>
</feature>
<dbReference type="Pfam" id="PF13673">
    <property type="entry name" value="Acetyltransf_10"/>
    <property type="match status" value="1"/>
</dbReference>
<organism evidence="2 3">
    <name type="scientific">[Clostridium] hylemonae DSM 15053</name>
    <dbReference type="NCBI Taxonomy" id="553973"/>
    <lineage>
        <taxon>Bacteria</taxon>
        <taxon>Bacillati</taxon>
        <taxon>Bacillota</taxon>
        <taxon>Clostridia</taxon>
        <taxon>Lachnospirales</taxon>
        <taxon>Lachnospiraceae</taxon>
    </lineage>
</organism>
<dbReference type="STRING" id="553973.CLOHYLEM_06328"/>